<organism evidence="2 3">
    <name type="scientific">Candidatus Methanofastidiosum methylothiophilum</name>
    <dbReference type="NCBI Taxonomy" id="1705564"/>
    <lineage>
        <taxon>Archaea</taxon>
        <taxon>Methanobacteriati</taxon>
        <taxon>Methanobacteriota</taxon>
        <taxon>Stenosarchaea group</taxon>
        <taxon>Candidatus Methanofastidiosia</taxon>
        <taxon>Candidatus Methanofastidiosales</taxon>
        <taxon>Candidatus Methanofastidiosaceae</taxon>
        <taxon>Candidatus Methanofastidiosum</taxon>
    </lineage>
</organism>
<dbReference type="InterPro" id="IPR003812">
    <property type="entry name" value="Fido"/>
</dbReference>
<dbReference type="AlphaFoldDB" id="A0A150J7G4"/>
<dbReference type="PANTHER" id="PTHR13504:SF38">
    <property type="entry name" value="FIDO DOMAIN-CONTAINING PROTEIN"/>
    <property type="match status" value="1"/>
</dbReference>
<sequence>MAFIRKKSKGNSYYYELVESKREGSKVKQKILKYFPSLKEAEDYLKKEKISIPINYDEWLDNDLKERIEIKLSKLNNLRPLPGDVLNNLKEKFEIDMSYHSNAIEGNRLTLRETWLVIRKGITISGKSLKDHLEATNHREAIELLEKLSSKEEKITEMDVLNIHAVILDKIDPQNAGFYRHSNVFIQGSELKLPKWRDVPTLMEKVYEELNNKDKGIDAIYSSVKIHYDIARIHPFSDGNGRLARLLMNLRLIRGGFPPIILRKEERRAYYSALEKADKGDFRPLTMLIGKDIERALDLYIETFS</sequence>
<feature type="domain" description="Fido" evidence="1">
    <location>
        <begin position="155"/>
        <end position="291"/>
    </location>
</feature>
<name>A0A150J7G4_9EURY</name>
<dbReference type="Pfam" id="PF02661">
    <property type="entry name" value="Fic"/>
    <property type="match status" value="1"/>
</dbReference>
<dbReference type="Proteomes" id="UP000075398">
    <property type="component" value="Unassembled WGS sequence"/>
</dbReference>
<dbReference type="Gene3D" id="1.10.3290.10">
    <property type="entry name" value="Fido-like domain"/>
    <property type="match status" value="1"/>
</dbReference>
<evidence type="ECO:0000313" key="2">
    <source>
        <dbReference type="EMBL" id="KYC53176.1"/>
    </source>
</evidence>
<dbReference type="InterPro" id="IPR036597">
    <property type="entry name" value="Fido-like_dom_sf"/>
</dbReference>
<dbReference type="PANTHER" id="PTHR13504">
    <property type="entry name" value="FIDO DOMAIN-CONTAINING PROTEIN DDB_G0283145"/>
    <property type="match status" value="1"/>
</dbReference>
<evidence type="ECO:0000313" key="3">
    <source>
        <dbReference type="Proteomes" id="UP000075398"/>
    </source>
</evidence>
<dbReference type="PATRIC" id="fig|1705409.3.peg.395"/>
<evidence type="ECO:0000259" key="1">
    <source>
        <dbReference type="PROSITE" id="PS51459"/>
    </source>
</evidence>
<comment type="caution">
    <text evidence="2">The sequence shown here is derived from an EMBL/GenBank/DDBJ whole genome shotgun (WGS) entry which is preliminary data.</text>
</comment>
<protein>
    <submittedName>
        <fullName evidence="2">Fic/DOC family protein</fullName>
    </submittedName>
</protein>
<accession>A0A150J7G4</accession>
<dbReference type="SUPFAM" id="SSF140931">
    <property type="entry name" value="Fic-like"/>
    <property type="match status" value="1"/>
</dbReference>
<dbReference type="PROSITE" id="PS51459">
    <property type="entry name" value="FIDO"/>
    <property type="match status" value="1"/>
</dbReference>
<gene>
    <name evidence="2" type="ORF">AMQ22_00385</name>
</gene>
<dbReference type="InterPro" id="IPR040198">
    <property type="entry name" value="Fido_containing"/>
</dbReference>
<reference evidence="2 3" key="1">
    <citation type="journal article" date="2016" name="ISME J.">
        <title>Chasing the elusive Euryarchaeota class WSA2: genomes reveal a uniquely fastidious methyl-reducing methanogen.</title>
        <authorList>
            <person name="Nobu M.K."/>
            <person name="Narihiro T."/>
            <person name="Kuroda K."/>
            <person name="Mei R."/>
            <person name="Liu W.T."/>
        </authorList>
    </citation>
    <scope>NUCLEOTIDE SEQUENCE [LARGE SCALE GENOMIC DNA]</scope>
    <source>
        <strain evidence="2">U1lsi0528_Bin055</strain>
    </source>
</reference>
<proteinExistence type="predicted"/>
<dbReference type="EMBL" id="LNGC01000009">
    <property type="protein sequence ID" value="KYC53176.1"/>
    <property type="molecule type" value="Genomic_DNA"/>
</dbReference>